<dbReference type="AlphaFoldDB" id="A0A9P8Q4Y2"/>
<reference evidence="1" key="2">
    <citation type="submission" date="2021-01" db="EMBL/GenBank/DDBJ databases">
        <authorList>
            <person name="Schikora-Tamarit M.A."/>
        </authorList>
    </citation>
    <scope>NUCLEOTIDE SEQUENCE</scope>
    <source>
        <strain evidence="1">CBS2887</strain>
    </source>
</reference>
<protein>
    <submittedName>
        <fullName evidence="1">Uncharacterized protein</fullName>
    </submittedName>
</protein>
<evidence type="ECO:0000313" key="2">
    <source>
        <dbReference type="Proteomes" id="UP000774326"/>
    </source>
</evidence>
<sequence>MFLGLKLRFSKYPKSSEGYAFLIWEFSALTHWRNILGYKISRESKISFNPFVLVNISENPFSPNQVPLNNVENTN</sequence>
<proteinExistence type="predicted"/>
<name>A0A9P8Q4Y2_WICPI</name>
<dbReference type="EMBL" id="JAEUBG010002635">
    <property type="protein sequence ID" value="KAH3684298.1"/>
    <property type="molecule type" value="Genomic_DNA"/>
</dbReference>
<gene>
    <name evidence="1" type="ORF">WICPIJ_004738</name>
</gene>
<comment type="caution">
    <text evidence="1">The sequence shown here is derived from an EMBL/GenBank/DDBJ whole genome shotgun (WGS) entry which is preliminary data.</text>
</comment>
<reference evidence="1" key="1">
    <citation type="journal article" date="2021" name="Open Biol.">
        <title>Shared evolutionary footprints suggest mitochondrial oxidative damage underlies multiple complex I losses in fungi.</title>
        <authorList>
            <person name="Schikora-Tamarit M.A."/>
            <person name="Marcet-Houben M."/>
            <person name="Nosek J."/>
            <person name="Gabaldon T."/>
        </authorList>
    </citation>
    <scope>NUCLEOTIDE SEQUENCE</scope>
    <source>
        <strain evidence="1">CBS2887</strain>
    </source>
</reference>
<evidence type="ECO:0000313" key="1">
    <source>
        <dbReference type="EMBL" id="KAH3684298.1"/>
    </source>
</evidence>
<dbReference type="Proteomes" id="UP000774326">
    <property type="component" value="Unassembled WGS sequence"/>
</dbReference>
<organism evidence="1 2">
    <name type="scientific">Wickerhamomyces pijperi</name>
    <name type="common">Yeast</name>
    <name type="synonym">Pichia pijperi</name>
    <dbReference type="NCBI Taxonomy" id="599730"/>
    <lineage>
        <taxon>Eukaryota</taxon>
        <taxon>Fungi</taxon>
        <taxon>Dikarya</taxon>
        <taxon>Ascomycota</taxon>
        <taxon>Saccharomycotina</taxon>
        <taxon>Saccharomycetes</taxon>
        <taxon>Phaffomycetales</taxon>
        <taxon>Wickerhamomycetaceae</taxon>
        <taxon>Wickerhamomyces</taxon>
    </lineage>
</organism>
<keyword evidence="2" id="KW-1185">Reference proteome</keyword>
<accession>A0A9P8Q4Y2</accession>